<dbReference type="Proteomes" id="UP000253426">
    <property type="component" value="Unassembled WGS sequence"/>
</dbReference>
<dbReference type="PANTHER" id="PTHR33608:SF6">
    <property type="entry name" value="BLL2464 PROTEIN"/>
    <property type="match status" value="1"/>
</dbReference>
<comment type="caution">
    <text evidence="2">The sequence shown here is derived from an EMBL/GenBank/DDBJ whole genome shotgun (WGS) entry which is preliminary data.</text>
</comment>
<reference evidence="2 3" key="1">
    <citation type="submission" date="2018-06" db="EMBL/GenBank/DDBJ databases">
        <title>Genomic Encyclopedia of Type Strains, Phase IV (KMG-IV): sequencing the most valuable type-strain genomes for metagenomic binning, comparative biology and taxonomic classification.</title>
        <authorList>
            <person name="Goeker M."/>
        </authorList>
    </citation>
    <scope>NUCLEOTIDE SEQUENCE [LARGE SCALE GENOMIC DNA]</scope>
    <source>
        <strain evidence="2 3">DSM 25532</strain>
    </source>
</reference>
<dbReference type="OrthoDB" id="9776116at2"/>
<name>A0A366HRG8_9BACT</name>
<evidence type="ECO:0000313" key="2">
    <source>
        <dbReference type="EMBL" id="RBP45678.1"/>
    </source>
</evidence>
<evidence type="ECO:0000259" key="1">
    <source>
        <dbReference type="Pfam" id="PF01882"/>
    </source>
</evidence>
<accession>A0A366HRG8</accession>
<organism evidence="2 3">
    <name type="scientific">Roseimicrobium gellanilyticum</name>
    <dbReference type="NCBI Taxonomy" id="748857"/>
    <lineage>
        <taxon>Bacteria</taxon>
        <taxon>Pseudomonadati</taxon>
        <taxon>Verrucomicrobiota</taxon>
        <taxon>Verrucomicrobiia</taxon>
        <taxon>Verrucomicrobiales</taxon>
        <taxon>Verrucomicrobiaceae</taxon>
        <taxon>Roseimicrobium</taxon>
    </lineage>
</organism>
<gene>
    <name evidence="2" type="ORF">DES53_10260</name>
</gene>
<feature type="domain" description="DUF58" evidence="1">
    <location>
        <begin position="46"/>
        <end position="234"/>
    </location>
</feature>
<dbReference type="InterPro" id="IPR036465">
    <property type="entry name" value="vWFA_dom_sf"/>
</dbReference>
<evidence type="ECO:0000313" key="3">
    <source>
        <dbReference type="Proteomes" id="UP000253426"/>
    </source>
</evidence>
<dbReference type="Pfam" id="PF01882">
    <property type="entry name" value="DUF58"/>
    <property type="match status" value="1"/>
</dbReference>
<dbReference type="InterPro" id="IPR002881">
    <property type="entry name" value="DUF58"/>
</dbReference>
<keyword evidence="3" id="KW-1185">Reference proteome</keyword>
<dbReference type="SUPFAM" id="SSF53300">
    <property type="entry name" value="vWA-like"/>
    <property type="match status" value="1"/>
</dbReference>
<proteinExistence type="predicted"/>
<sequence>MRRKVKLHQDPVDARQFEVAVKQLANSLNFGQEDSVFHGAGLEFAQSRVYVPGDPVKFIDWKVSARSDKLFIKEFQEPKQIPLYLLLDTSASMCVSSQELSKYAWAVRIATGIALAAQANMTPVGLLGCGARELHVRPTLSRNVVLEWSHQLRHHDFLEETSLAARAREVAPSLKRRTMIIVLSDLHDPEALAALQVLSQEHECVVLHLQDPAELRMKGTGIFRGVEAESGRAFTGHGRRQWINAESWKGELTRFGIDYLHLLTDQPILGKLRHFLKSRGFGAAGGR</sequence>
<protein>
    <submittedName>
        <fullName evidence="2">Uncharacterized protein DUF58</fullName>
    </submittedName>
</protein>
<dbReference type="EMBL" id="QNRR01000002">
    <property type="protein sequence ID" value="RBP45678.1"/>
    <property type="molecule type" value="Genomic_DNA"/>
</dbReference>
<dbReference type="AlphaFoldDB" id="A0A366HRG8"/>
<dbReference type="RefSeq" id="WP_113957258.1">
    <property type="nucleotide sequence ID" value="NZ_QNRR01000002.1"/>
</dbReference>
<dbReference type="PANTHER" id="PTHR33608">
    <property type="entry name" value="BLL2464 PROTEIN"/>
    <property type="match status" value="1"/>
</dbReference>